<keyword evidence="1" id="KW-0472">Membrane</keyword>
<protein>
    <recommendedName>
        <fullName evidence="2">Inner membrane protein YgaP-like transmembrane domain-containing protein</fullName>
    </recommendedName>
</protein>
<feature type="transmembrane region" description="Helical" evidence="1">
    <location>
        <begin position="12"/>
        <end position="31"/>
    </location>
</feature>
<feature type="domain" description="Inner membrane protein YgaP-like transmembrane" evidence="2">
    <location>
        <begin position="1"/>
        <end position="68"/>
    </location>
</feature>
<dbReference type="EMBL" id="BPFH01000004">
    <property type="protein sequence ID" value="GIT95822.1"/>
    <property type="molecule type" value="Genomic_DNA"/>
</dbReference>
<keyword evidence="1" id="KW-1133">Transmembrane helix</keyword>
<dbReference type="Gene3D" id="6.10.140.1340">
    <property type="match status" value="1"/>
</dbReference>
<keyword evidence="4" id="KW-1185">Reference proteome</keyword>
<evidence type="ECO:0000313" key="4">
    <source>
        <dbReference type="Proteomes" id="UP000786693"/>
    </source>
</evidence>
<gene>
    <name evidence="3" type="ORF">JANAI62_24450</name>
</gene>
<proteinExistence type="predicted"/>
<accession>A0ABQ4NN35</accession>
<name>A0ABQ4NN35_9RHOB</name>
<feature type="transmembrane region" description="Helical" evidence="1">
    <location>
        <begin position="37"/>
        <end position="56"/>
    </location>
</feature>
<keyword evidence="1" id="KW-0812">Transmembrane</keyword>
<evidence type="ECO:0000313" key="3">
    <source>
        <dbReference type="EMBL" id="GIT95822.1"/>
    </source>
</evidence>
<evidence type="ECO:0000256" key="1">
    <source>
        <dbReference type="SAM" id="Phobius"/>
    </source>
</evidence>
<dbReference type="InterPro" id="IPR021309">
    <property type="entry name" value="YgaP-like_TM"/>
</dbReference>
<reference evidence="3 4" key="1">
    <citation type="submission" date="2021-05" db="EMBL/GenBank/DDBJ databases">
        <title>Bacteria Genome sequencing.</title>
        <authorList>
            <person name="Takabe Y."/>
            <person name="Nakajima Y."/>
            <person name="Suzuki S."/>
            <person name="Shiozaki T."/>
        </authorList>
    </citation>
    <scope>NUCLEOTIDE SEQUENCE [LARGE SCALE GENOMIC DNA]</scope>
    <source>
        <strain evidence="3 4">AI_62</strain>
    </source>
</reference>
<dbReference type="Proteomes" id="UP000786693">
    <property type="component" value="Unassembled WGS sequence"/>
</dbReference>
<dbReference type="Pfam" id="PF11127">
    <property type="entry name" value="YgaP-like_TM"/>
    <property type="match status" value="1"/>
</dbReference>
<sequence>MRNEGTLDRGLRGIGGIALLALALFSDIAVFNTLGGFWASMVIGGVLTITAITGFCPAYRILGLKTCADC</sequence>
<evidence type="ECO:0000259" key="2">
    <source>
        <dbReference type="Pfam" id="PF11127"/>
    </source>
</evidence>
<comment type="caution">
    <text evidence="3">The sequence shown here is derived from an EMBL/GenBank/DDBJ whole genome shotgun (WGS) entry which is preliminary data.</text>
</comment>
<organism evidence="3 4">
    <name type="scientific">Jannaschia pagri</name>
    <dbReference type="NCBI Taxonomy" id="2829797"/>
    <lineage>
        <taxon>Bacteria</taxon>
        <taxon>Pseudomonadati</taxon>
        <taxon>Pseudomonadota</taxon>
        <taxon>Alphaproteobacteria</taxon>
        <taxon>Rhodobacterales</taxon>
        <taxon>Roseobacteraceae</taxon>
        <taxon>Jannaschia</taxon>
    </lineage>
</organism>
<dbReference type="RefSeq" id="WP_220749311.1">
    <property type="nucleotide sequence ID" value="NZ_BPFH01000004.1"/>
</dbReference>